<dbReference type="GO" id="GO:0110095">
    <property type="term" value="P:cellular detoxification of aldehyde"/>
    <property type="evidence" value="ECO:0007669"/>
    <property type="project" value="UniProtKB-ARBA"/>
</dbReference>
<name>A0A6P5XHG3_DURZI</name>
<comment type="pathway">
    <text evidence="5">Amine and polyamine biosynthesis; betaine biosynthesis via choline pathway; betaine from betaine aldehyde: step 1/1.</text>
</comment>
<feature type="active site" evidence="11">
    <location>
        <position position="260"/>
    </location>
</feature>
<dbReference type="PANTHER" id="PTHR43860">
    <property type="entry name" value="BETAINE ALDEHYDE DEHYDROGENASE"/>
    <property type="match status" value="1"/>
</dbReference>
<proteinExistence type="inferred from homology"/>
<dbReference type="FunFam" id="3.40.309.10:FF:000012">
    <property type="entry name" value="Betaine aldehyde dehydrogenase"/>
    <property type="match status" value="1"/>
</dbReference>
<evidence type="ECO:0000256" key="5">
    <source>
        <dbReference type="ARBA" id="ARBA00037921"/>
    </source>
</evidence>
<dbReference type="GO" id="GO:0008802">
    <property type="term" value="F:betaine-aldehyde dehydrogenase (NAD+) activity"/>
    <property type="evidence" value="ECO:0007669"/>
    <property type="project" value="UniProtKB-EC"/>
</dbReference>
<evidence type="ECO:0000256" key="9">
    <source>
        <dbReference type="ARBA" id="ARBA00052192"/>
    </source>
</evidence>
<evidence type="ECO:0000256" key="6">
    <source>
        <dbReference type="ARBA" id="ARBA00039138"/>
    </source>
</evidence>
<dbReference type="GO" id="GO:0019145">
    <property type="term" value="F:aminobutyraldehyde dehydrogenase (NAD+) activity"/>
    <property type="evidence" value="ECO:0007669"/>
    <property type="project" value="UniProtKB-EC"/>
</dbReference>
<dbReference type="Pfam" id="PF00171">
    <property type="entry name" value="Aldedh"/>
    <property type="match status" value="1"/>
</dbReference>
<dbReference type="PROSITE" id="PS00070">
    <property type="entry name" value="ALDEHYDE_DEHYDR_CYS"/>
    <property type="match status" value="1"/>
</dbReference>
<evidence type="ECO:0000256" key="12">
    <source>
        <dbReference type="RuleBase" id="RU003345"/>
    </source>
</evidence>
<dbReference type="PROSITE" id="PS00687">
    <property type="entry name" value="ALDEHYDE_DEHYDR_GLU"/>
    <property type="match status" value="1"/>
</dbReference>
<dbReference type="Gene3D" id="3.40.605.10">
    <property type="entry name" value="Aldehyde Dehydrogenase, Chain A, domain 1"/>
    <property type="match status" value="1"/>
</dbReference>
<evidence type="ECO:0000256" key="3">
    <source>
        <dbReference type="ARBA" id="ARBA00023027"/>
    </source>
</evidence>
<dbReference type="InterPro" id="IPR029510">
    <property type="entry name" value="Ald_DH_CS_GLU"/>
</dbReference>
<dbReference type="GeneID" id="111283149"/>
<comment type="similarity">
    <text evidence="1 12">Belongs to the aldehyde dehydrogenase family.</text>
</comment>
<evidence type="ECO:0000256" key="4">
    <source>
        <dbReference type="ARBA" id="ARBA00023053"/>
    </source>
</evidence>
<dbReference type="Gene3D" id="3.40.309.10">
    <property type="entry name" value="Aldehyde Dehydrogenase, Chain A, domain 2"/>
    <property type="match status" value="1"/>
</dbReference>
<feature type="domain" description="Aldehyde dehydrogenase" evidence="13">
    <location>
        <begin position="23"/>
        <end position="485"/>
    </location>
</feature>
<evidence type="ECO:0000313" key="15">
    <source>
        <dbReference type="RefSeq" id="XP_022727316.1"/>
    </source>
</evidence>
<keyword evidence="2 12" id="KW-0560">Oxidoreductase</keyword>
<sequence>MAIPIPSRQLFIDGNWKEPILKKRIPIVNPTTEEIIGDIPAATAEDVEVAVEAARRALARNKGKDWALASGAVRAKYLRAIAAKIKERKSELAKLETIDCGKPLNEAEGDMEDVAGCFEYYADLAEGLDAKQNAPVSLPMKAFKSYVIKEPIGVVGLIIPWNYPLLMAAWKVAPALAAGCAAILKPSELASVTCLELAEVCREVDLPAGVLNILTGLGPEAGASLASHPHVDKIAFTGSTMTGVKIMTAAAKMVKPVSLELGGKSPIVVFEDVDIDKAVEWTLYGCFYTNGQICSATSRLIVHESIAAEFLDRLVKWSENIKISDPLEEGCKLGPIVSRGQYEKVLKFISTAKSEGATILYGGARPEHLKKGFFVEPTIITDVKTSMQIWREEVFGPVLSVKTFTTEDEAIELANDTHYGLGAAVISKDLERCDRLSKVLQAGTVWINCSQPCFFQAAFGGIKWSGFGRELGEWGLENYLSVKQVTHYVSDEPWAWYQPPKQ</sequence>
<dbReference type="InterPro" id="IPR016162">
    <property type="entry name" value="Ald_DH_N"/>
</dbReference>
<dbReference type="InterPro" id="IPR016160">
    <property type="entry name" value="Ald_DH_CS_CYS"/>
</dbReference>
<comment type="catalytic activity">
    <reaction evidence="8">
        <text>4-aminobutanal + NAD(+) + H2O = 4-aminobutanoate + NADH + 2 H(+)</text>
        <dbReference type="Rhea" id="RHEA:19105"/>
        <dbReference type="ChEBI" id="CHEBI:15377"/>
        <dbReference type="ChEBI" id="CHEBI:15378"/>
        <dbReference type="ChEBI" id="CHEBI:57540"/>
        <dbReference type="ChEBI" id="CHEBI:57945"/>
        <dbReference type="ChEBI" id="CHEBI:58264"/>
        <dbReference type="ChEBI" id="CHEBI:59888"/>
        <dbReference type="EC" id="1.2.1.19"/>
    </reaction>
    <physiologicalReaction direction="left-to-right" evidence="8">
        <dbReference type="Rhea" id="RHEA:19106"/>
    </physiologicalReaction>
</comment>
<evidence type="ECO:0000256" key="10">
    <source>
        <dbReference type="ARBA" id="ARBA00083726"/>
    </source>
</evidence>
<keyword evidence="4" id="KW-0915">Sodium</keyword>
<dbReference type="KEGG" id="dzi:111283149"/>
<dbReference type="InterPro" id="IPR015590">
    <property type="entry name" value="Aldehyde_DH_dom"/>
</dbReference>
<evidence type="ECO:0000256" key="7">
    <source>
        <dbReference type="ARBA" id="ARBA00047421"/>
    </source>
</evidence>
<dbReference type="SUPFAM" id="SSF53720">
    <property type="entry name" value="ALDH-like"/>
    <property type="match status" value="1"/>
</dbReference>
<dbReference type="EC" id="1.2.1.19" evidence="6"/>
<dbReference type="AlphaFoldDB" id="A0A6P5XHG3"/>
<evidence type="ECO:0000256" key="1">
    <source>
        <dbReference type="ARBA" id="ARBA00009986"/>
    </source>
</evidence>
<gene>
    <name evidence="15" type="primary">LOC111283149</name>
</gene>
<organism evidence="14 15">
    <name type="scientific">Durio zibethinus</name>
    <name type="common">Durian</name>
    <dbReference type="NCBI Taxonomy" id="66656"/>
    <lineage>
        <taxon>Eukaryota</taxon>
        <taxon>Viridiplantae</taxon>
        <taxon>Streptophyta</taxon>
        <taxon>Embryophyta</taxon>
        <taxon>Tracheophyta</taxon>
        <taxon>Spermatophyta</taxon>
        <taxon>Magnoliopsida</taxon>
        <taxon>eudicotyledons</taxon>
        <taxon>Gunneridae</taxon>
        <taxon>Pentapetalae</taxon>
        <taxon>rosids</taxon>
        <taxon>malvids</taxon>
        <taxon>Malvales</taxon>
        <taxon>Malvaceae</taxon>
        <taxon>Helicteroideae</taxon>
        <taxon>Durio</taxon>
    </lineage>
</organism>
<keyword evidence="14" id="KW-1185">Reference proteome</keyword>
<accession>A0A6P5XHG3</accession>
<evidence type="ECO:0000259" key="13">
    <source>
        <dbReference type="Pfam" id="PF00171"/>
    </source>
</evidence>
<comment type="catalytic activity">
    <reaction evidence="9">
        <text>betaine aldehyde + NAD(+) + H2O = glycine betaine + NADH + 2 H(+)</text>
        <dbReference type="Rhea" id="RHEA:15305"/>
        <dbReference type="ChEBI" id="CHEBI:15377"/>
        <dbReference type="ChEBI" id="CHEBI:15378"/>
        <dbReference type="ChEBI" id="CHEBI:15710"/>
        <dbReference type="ChEBI" id="CHEBI:17750"/>
        <dbReference type="ChEBI" id="CHEBI:57540"/>
        <dbReference type="ChEBI" id="CHEBI:57945"/>
        <dbReference type="EC" id="1.2.1.8"/>
    </reaction>
    <physiologicalReaction direction="left-to-right" evidence="9">
        <dbReference type="Rhea" id="RHEA:15306"/>
    </physiologicalReaction>
</comment>
<protein>
    <recommendedName>
        <fullName evidence="6">aminobutyraldehyde dehydrogenase</fullName>
        <ecNumber evidence="6">1.2.1.19</ecNumber>
    </recommendedName>
    <alternativeName>
        <fullName evidence="10">Gamma-guanidinobutyraldehyde dehydrogenase ALDH10A8</fullName>
    </alternativeName>
</protein>
<evidence type="ECO:0000256" key="2">
    <source>
        <dbReference type="ARBA" id="ARBA00023002"/>
    </source>
</evidence>
<evidence type="ECO:0000256" key="11">
    <source>
        <dbReference type="PROSITE-ProRule" id="PRU10007"/>
    </source>
</evidence>
<dbReference type="InterPro" id="IPR016163">
    <property type="entry name" value="Ald_DH_C"/>
</dbReference>
<evidence type="ECO:0000313" key="14">
    <source>
        <dbReference type="Proteomes" id="UP000515121"/>
    </source>
</evidence>
<dbReference type="RefSeq" id="XP_022727316.1">
    <property type="nucleotide sequence ID" value="XM_022871581.1"/>
</dbReference>
<dbReference type="FunFam" id="3.40.605.10:FF:000007">
    <property type="entry name" value="NAD/NADP-dependent betaine aldehyde dehydrogenase"/>
    <property type="match status" value="1"/>
</dbReference>
<evidence type="ECO:0000256" key="8">
    <source>
        <dbReference type="ARBA" id="ARBA00049215"/>
    </source>
</evidence>
<dbReference type="OrthoDB" id="310895at2759"/>
<dbReference type="CDD" id="cd07110">
    <property type="entry name" value="ALDH_F10_BADH"/>
    <property type="match status" value="1"/>
</dbReference>
<dbReference type="InterPro" id="IPR016161">
    <property type="entry name" value="Ald_DH/histidinol_DH"/>
</dbReference>
<dbReference type="Proteomes" id="UP000515121">
    <property type="component" value="Unplaced"/>
</dbReference>
<dbReference type="GO" id="GO:0019285">
    <property type="term" value="P:glycine betaine biosynthetic process from choline"/>
    <property type="evidence" value="ECO:0007669"/>
    <property type="project" value="UniProtKB-ARBA"/>
</dbReference>
<dbReference type="PANTHER" id="PTHR43860:SF2">
    <property type="entry name" value="BETAINE ALDEHYDE DEHYDROGENASE-RELATED"/>
    <property type="match status" value="1"/>
</dbReference>
<reference evidence="15" key="1">
    <citation type="submission" date="2025-08" db="UniProtKB">
        <authorList>
            <consortium name="RefSeq"/>
        </authorList>
    </citation>
    <scope>IDENTIFICATION</scope>
    <source>
        <tissue evidence="15">Fruit stalk</tissue>
    </source>
</reference>
<comment type="catalytic activity">
    <reaction evidence="7">
        <text>3-aminopropanal + NAD(+) + H2O = beta-alanine + NADH + 2 H(+)</text>
        <dbReference type="Rhea" id="RHEA:30695"/>
        <dbReference type="ChEBI" id="CHEBI:15377"/>
        <dbReference type="ChEBI" id="CHEBI:15378"/>
        <dbReference type="ChEBI" id="CHEBI:57540"/>
        <dbReference type="ChEBI" id="CHEBI:57945"/>
        <dbReference type="ChEBI" id="CHEBI:57966"/>
        <dbReference type="ChEBI" id="CHEBI:58374"/>
    </reaction>
    <physiologicalReaction direction="left-to-right" evidence="7">
        <dbReference type="Rhea" id="RHEA:30696"/>
    </physiologicalReaction>
</comment>
<keyword evidence="3" id="KW-0520">NAD</keyword>